<dbReference type="PROSITE" id="PS51318">
    <property type="entry name" value="TAT"/>
    <property type="match status" value="1"/>
</dbReference>
<evidence type="ECO:0000256" key="1">
    <source>
        <dbReference type="ARBA" id="ARBA00007749"/>
    </source>
</evidence>
<dbReference type="OrthoDB" id="9773738at2"/>
<reference evidence="6 7" key="1">
    <citation type="submission" date="2015-04" db="EMBL/GenBank/DDBJ databases">
        <title>The draft genome sequence of Roseovarius sp.R12b.</title>
        <authorList>
            <person name="Li G."/>
            <person name="Lai Q."/>
            <person name="Shao Z."/>
            <person name="Yan P."/>
        </authorList>
    </citation>
    <scope>NUCLEOTIDE SEQUENCE [LARGE SCALE GENOMIC DNA]</scope>
    <source>
        <strain evidence="6 7">R12B</strain>
    </source>
</reference>
<dbReference type="AlphaFoldDB" id="A0A0T5NWB1"/>
<dbReference type="PANTHER" id="PTHR42978">
    <property type="entry name" value="QUORUM-QUENCHING LACTONASE YTNP-RELATED-RELATED"/>
    <property type="match status" value="1"/>
</dbReference>
<dbReference type="InterPro" id="IPR001279">
    <property type="entry name" value="Metallo-B-lactamas"/>
</dbReference>
<evidence type="ECO:0000313" key="7">
    <source>
        <dbReference type="Proteomes" id="UP000051295"/>
    </source>
</evidence>
<dbReference type="GO" id="GO:0016787">
    <property type="term" value="F:hydrolase activity"/>
    <property type="evidence" value="ECO:0007669"/>
    <property type="project" value="UniProtKB-KW"/>
</dbReference>
<evidence type="ECO:0000256" key="4">
    <source>
        <dbReference type="ARBA" id="ARBA00022833"/>
    </source>
</evidence>
<dbReference type="SUPFAM" id="SSF56281">
    <property type="entry name" value="Metallo-hydrolase/oxidoreductase"/>
    <property type="match status" value="1"/>
</dbReference>
<organism evidence="6 7">
    <name type="scientific">Roseovarius atlanticus</name>
    <dbReference type="NCBI Taxonomy" id="1641875"/>
    <lineage>
        <taxon>Bacteria</taxon>
        <taxon>Pseudomonadati</taxon>
        <taxon>Pseudomonadota</taxon>
        <taxon>Alphaproteobacteria</taxon>
        <taxon>Rhodobacterales</taxon>
        <taxon>Roseobacteraceae</taxon>
        <taxon>Roseovarius</taxon>
    </lineage>
</organism>
<evidence type="ECO:0000256" key="2">
    <source>
        <dbReference type="ARBA" id="ARBA00022723"/>
    </source>
</evidence>
<comment type="similarity">
    <text evidence="1">Belongs to the metallo-beta-lactamase superfamily.</text>
</comment>
<dbReference type="SMART" id="SM00849">
    <property type="entry name" value="Lactamase_B"/>
    <property type="match status" value="1"/>
</dbReference>
<dbReference type="InterPro" id="IPR051013">
    <property type="entry name" value="MBL_superfamily_lactonases"/>
</dbReference>
<feature type="domain" description="Metallo-beta-lactamase" evidence="5">
    <location>
        <begin position="77"/>
        <end position="281"/>
    </location>
</feature>
<dbReference type="EMBL" id="LAXJ01000007">
    <property type="protein sequence ID" value="KRS13208.1"/>
    <property type="molecule type" value="Genomic_DNA"/>
</dbReference>
<keyword evidence="2" id="KW-0479">Metal-binding</keyword>
<keyword evidence="3" id="KW-0378">Hydrolase</keyword>
<dbReference type="InterPro" id="IPR036866">
    <property type="entry name" value="RibonucZ/Hydroxyglut_hydro"/>
</dbReference>
<dbReference type="Pfam" id="PF00753">
    <property type="entry name" value="Lactamase_B"/>
    <property type="match status" value="1"/>
</dbReference>
<dbReference type="CDD" id="cd07720">
    <property type="entry name" value="OPHC2-like_MBL-fold"/>
    <property type="match status" value="1"/>
</dbReference>
<dbReference type="PANTHER" id="PTHR42978:SF6">
    <property type="entry name" value="QUORUM-QUENCHING LACTONASE YTNP-RELATED"/>
    <property type="match status" value="1"/>
</dbReference>
<dbReference type="InterPro" id="IPR006311">
    <property type="entry name" value="TAT_signal"/>
</dbReference>
<proteinExistence type="inferred from homology"/>
<comment type="caution">
    <text evidence="6">The sequence shown here is derived from an EMBL/GenBank/DDBJ whole genome shotgun (WGS) entry which is preliminary data.</text>
</comment>
<sequence>MRLTRRHLMATGASLPLAAALPRWSLADISLGDATVTTVSDGNLVLPGDFIFEQMPQDELLPILDAAGQSRGEVRPECNLTLYRDGTNTVLFDAGAGPNFMPSAGTLPASLEAAGLAPEDITHVVFTHAHPDHIWGILDDFGDLLFPQAVYMMGRAEWAYWWDPETVNTIGAERAAFAVGAKNRLEAIEDAVAFFDDGEEVLPGIFAVSTPGHTPGHMSFELRRGTDAAMVIGDAIANHHVAFARPEWPSGSDQNPIMAVATRKALLDRLAAEDLTLIGFHLPEGGIGRAEATETGYRFVEMDA</sequence>
<keyword evidence="7" id="KW-1185">Reference proteome</keyword>
<keyword evidence="4" id="KW-0862">Zinc</keyword>
<protein>
    <submittedName>
        <fullName evidence="6">Metallo-beta-lactamase</fullName>
    </submittedName>
</protein>
<dbReference type="Gene3D" id="3.60.15.10">
    <property type="entry name" value="Ribonuclease Z/Hydroxyacylglutathione hydrolase-like"/>
    <property type="match status" value="1"/>
</dbReference>
<evidence type="ECO:0000256" key="3">
    <source>
        <dbReference type="ARBA" id="ARBA00022801"/>
    </source>
</evidence>
<dbReference type="STRING" id="1641875.XM53_08690"/>
<evidence type="ECO:0000313" key="6">
    <source>
        <dbReference type="EMBL" id="KRS13208.1"/>
    </source>
</evidence>
<dbReference type="PATRIC" id="fig|1641875.4.peg.4139"/>
<evidence type="ECO:0000259" key="5">
    <source>
        <dbReference type="SMART" id="SM00849"/>
    </source>
</evidence>
<name>A0A0T5NWB1_9RHOB</name>
<dbReference type="Proteomes" id="UP000051295">
    <property type="component" value="Unassembled WGS sequence"/>
</dbReference>
<dbReference type="RefSeq" id="WP_057792335.1">
    <property type="nucleotide sequence ID" value="NZ_LAXJ01000007.1"/>
</dbReference>
<accession>A0A0T5NWB1</accession>
<gene>
    <name evidence="6" type="ORF">XM53_08690</name>
</gene>
<dbReference type="GO" id="GO:0046872">
    <property type="term" value="F:metal ion binding"/>
    <property type="evidence" value="ECO:0007669"/>
    <property type="project" value="UniProtKB-KW"/>
</dbReference>